<dbReference type="GO" id="GO:0004842">
    <property type="term" value="F:ubiquitin-protein transferase activity"/>
    <property type="evidence" value="ECO:0007669"/>
    <property type="project" value="TreeGrafter"/>
</dbReference>
<evidence type="ECO:0000256" key="1">
    <source>
        <dbReference type="ARBA" id="ARBA00022737"/>
    </source>
</evidence>
<keyword evidence="2 3" id="KW-0040">ANK repeat</keyword>
<dbReference type="PROSITE" id="PS50297">
    <property type="entry name" value="ANK_REP_REGION"/>
    <property type="match status" value="3"/>
</dbReference>
<comment type="caution">
    <text evidence="5">The sequence shown here is derived from an EMBL/GenBank/DDBJ whole genome shotgun (WGS) entry which is preliminary data.</text>
</comment>
<dbReference type="SMART" id="SM00248">
    <property type="entry name" value="ANK"/>
    <property type="match status" value="3"/>
</dbReference>
<evidence type="ECO:0000256" key="4">
    <source>
        <dbReference type="SAM" id="MobiDB-lite"/>
    </source>
</evidence>
<feature type="repeat" description="ANK" evidence="3">
    <location>
        <begin position="81"/>
        <end position="113"/>
    </location>
</feature>
<feature type="compositionally biased region" description="Polar residues" evidence="4">
    <location>
        <begin position="207"/>
        <end position="218"/>
    </location>
</feature>
<dbReference type="PANTHER" id="PTHR24171:SF8">
    <property type="entry name" value="BRCA1-ASSOCIATED RING DOMAIN PROTEIN 1"/>
    <property type="match status" value="1"/>
</dbReference>
<accession>A0AAD8PES6</accession>
<reference evidence="5" key="1">
    <citation type="submission" date="2023-08" db="EMBL/GenBank/DDBJ databases">
        <title>Draft sequence of the Babesia gibsoni genome.</title>
        <authorList>
            <person name="Yamagishi J.Y."/>
            <person name="Xuan X.X."/>
        </authorList>
    </citation>
    <scope>NUCLEOTIDE SEQUENCE</scope>
    <source>
        <strain evidence="5">Azabu</strain>
    </source>
</reference>
<evidence type="ECO:0000313" key="6">
    <source>
        <dbReference type="Proteomes" id="UP001230268"/>
    </source>
</evidence>
<proteinExistence type="predicted"/>
<evidence type="ECO:0000313" key="5">
    <source>
        <dbReference type="EMBL" id="KAK1444015.1"/>
    </source>
</evidence>
<evidence type="ECO:0000256" key="3">
    <source>
        <dbReference type="PROSITE-ProRule" id="PRU00023"/>
    </source>
</evidence>
<dbReference type="InterPro" id="IPR002110">
    <property type="entry name" value="Ankyrin_rpt"/>
</dbReference>
<dbReference type="AlphaFoldDB" id="A0AAD8PES6"/>
<feature type="repeat" description="ANK" evidence="3">
    <location>
        <begin position="115"/>
        <end position="140"/>
    </location>
</feature>
<dbReference type="SUPFAM" id="SSF48403">
    <property type="entry name" value="Ankyrin repeat"/>
    <property type="match status" value="1"/>
</dbReference>
<gene>
    <name evidence="5" type="ORF">BgAZ_208910</name>
</gene>
<dbReference type="GO" id="GO:0085020">
    <property type="term" value="P:protein K6-linked ubiquitination"/>
    <property type="evidence" value="ECO:0007669"/>
    <property type="project" value="TreeGrafter"/>
</dbReference>
<dbReference type="PANTHER" id="PTHR24171">
    <property type="entry name" value="ANKYRIN REPEAT DOMAIN-CONTAINING PROTEIN 39-RELATED"/>
    <property type="match status" value="1"/>
</dbReference>
<dbReference type="Gene3D" id="1.25.40.20">
    <property type="entry name" value="Ankyrin repeat-containing domain"/>
    <property type="match status" value="2"/>
</dbReference>
<evidence type="ECO:0000256" key="2">
    <source>
        <dbReference type="ARBA" id="ARBA00023043"/>
    </source>
</evidence>
<keyword evidence="1" id="KW-0677">Repeat</keyword>
<dbReference type="PROSITE" id="PS50088">
    <property type="entry name" value="ANK_REPEAT"/>
    <property type="match status" value="3"/>
</dbReference>
<feature type="region of interest" description="Disordered" evidence="4">
    <location>
        <begin position="176"/>
        <end position="218"/>
    </location>
</feature>
<dbReference type="Pfam" id="PF13637">
    <property type="entry name" value="Ank_4"/>
    <property type="match status" value="1"/>
</dbReference>
<organism evidence="5 6">
    <name type="scientific">Babesia gibsoni</name>
    <dbReference type="NCBI Taxonomy" id="33632"/>
    <lineage>
        <taxon>Eukaryota</taxon>
        <taxon>Sar</taxon>
        <taxon>Alveolata</taxon>
        <taxon>Apicomplexa</taxon>
        <taxon>Aconoidasida</taxon>
        <taxon>Piroplasmida</taxon>
        <taxon>Babesiidae</taxon>
        <taxon>Babesia</taxon>
    </lineage>
</organism>
<keyword evidence="6" id="KW-1185">Reference proteome</keyword>
<dbReference type="InterPro" id="IPR036770">
    <property type="entry name" value="Ankyrin_rpt-contain_sf"/>
</dbReference>
<dbReference type="PRINTS" id="PR01415">
    <property type="entry name" value="ANKYRIN"/>
</dbReference>
<protein>
    <submittedName>
        <fullName evidence="5">Ankyrin repeat like protein</fullName>
    </submittedName>
</protein>
<dbReference type="Proteomes" id="UP001230268">
    <property type="component" value="Unassembled WGS sequence"/>
</dbReference>
<name>A0AAD8PES6_BABGI</name>
<feature type="repeat" description="ANK" evidence="3">
    <location>
        <begin position="48"/>
        <end position="80"/>
    </location>
</feature>
<dbReference type="EMBL" id="JAVEPI010000002">
    <property type="protein sequence ID" value="KAK1444015.1"/>
    <property type="molecule type" value="Genomic_DNA"/>
</dbReference>
<dbReference type="Pfam" id="PF12796">
    <property type="entry name" value="Ank_2"/>
    <property type="match status" value="1"/>
</dbReference>
<sequence>MSALHNFVRNNNERTLERVLQGALRIRQKEDPDSTTLDSSFVDKKDHHGRTALHIAAYNGNLAITKLLLKFGASPKAVAQDSTTALHFAAQNGNAELIKELCRKGASVNAKTSKSWMTPLHLALSKGNCDAAHELVKKGAIQKYNSKGKLPFDLASEETLSRLRELLGETSFSRLKDDVQDKPKSVKPPVAFYNRKKKPKSKIEQAPSASNSNEAAKT</sequence>